<evidence type="ECO:0000256" key="2">
    <source>
        <dbReference type="SAM" id="Phobius"/>
    </source>
</evidence>
<dbReference type="EMBL" id="JAPZBQ010000005">
    <property type="protein sequence ID" value="KAJ5328379.1"/>
    <property type="molecule type" value="Genomic_DNA"/>
</dbReference>
<dbReference type="InterPro" id="IPR025187">
    <property type="entry name" value="DUF4112"/>
</dbReference>
<keyword evidence="2" id="KW-0472">Membrane</keyword>
<dbReference type="PANTHER" id="PTHR35519">
    <property type="entry name" value="MEMBRANE PROTEINS"/>
    <property type="match status" value="1"/>
</dbReference>
<feature type="region of interest" description="Disordered" evidence="1">
    <location>
        <begin position="172"/>
        <end position="274"/>
    </location>
</feature>
<dbReference type="Proteomes" id="UP001147695">
    <property type="component" value="Unassembled WGS sequence"/>
</dbReference>
<gene>
    <name evidence="3" type="ORF">N7452_008769</name>
</gene>
<protein>
    <recommendedName>
        <fullName evidence="5">PH domain protein</fullName>
    </recommendedName>
</protein>
<sequence>MSKALVSLIGKRVLGETAKNHFGTEDPYFEEVPASRLGRTFGKKTQKRRKAIPPGLSDNDSKVLTKVKRRAYQLDYALFNLCGIQFGWGSVIGLVPFIGDAGDAALAMMVVKSCEGIDGGLPAALRMKMMINVIVDFVIGLVPFIGDLADAVYKANTRNAVILETHLREKGAKAASKRSRRRSQTRREDNRREEAVEVDHSLPDAFDRQEGGVVSDSPPAYDYAHPSSRGAGHDAGPEPPTRPQPAKQPKNNRSFGRWFGGASHLEDDLERGGR</sequence>
<feature type="compositionally biased region" description="Basic and acidic residues" evidence="1">
    <location>
        <begin position="185"/>
        <end position="210"/>
    </location>
</feature>
<dbReference type="PANTHER" id="PTHR35519:SF2">
    <property type="entry name" value="PH DOMAIN PROTEIN"/>
    <property type="match status" value="1"/>
</dbReference>
<evidence type="ECO:0000313" key="4">
    <source>
        <dbReference type="Proteomes" id="UP001147695"/>
    </source>
</evidence>
<evidence type="ECO:0008006" key="5">
    <source>
        <dbReference type="Google" id="ProtNLM"/>
    </source>
</evidence>
<evidence type="ECO:0000313" key="3">
    <source>
        <dbReference type="EMBL" id="KAJ5328379.1"/>
    </source>
</evidence>
<reference evidence="3" key="2">
    <citation type="journal article" date="2023" name="IMA Fungus">
        <title>Comparative genomic study of the Penicillium genus elucidates a diverse pangenome and 15 lateral gene transfer events.</title>
        <authorList>
            <person name="Petersen C."/>
            <person name="Sorensen T."/>
            <person name="Nielsen M.R."/>
            <person name="Sondergaard T.E."/>
            <person name="Sorensen J.L."/>
            <person name="Fitzpatrick D.A."/>
            <person name="Frisvad J.C."/>
            <person name="Nielsen K.L."/>
        </authorList>
    </citation>
    <scope>NUCLEOTIDE SEQUENCE</scope>
    <source>
        <strain evidence="3">IBT 35673</strain>
    </source>
</reference>
<feature type="compositionally biased region" description="Basic and acidic residues" evidence="1">
    <location>
        <begin position="264"/>
        <end position="274"/>
    </location>
</feature>
<dbReference type="Pfam" id="PF13430">
    <property type="entry name" value="DUF4112"/>
    <property type="match status" value="1"/>
</dbReference>
<comment type="caution">
    <text evidence="3">The sequence shown here is derived from an EMBL/GenBank/DDBJ whole genome shotgun (WGS) entry which is preliminary data.</text>
</comment>
<reference evidence="3" key="1">
    <citation type="submission" date="2022-12" db="EMBL/GenBank/DDBJ databases">
        <authorList>
            <person name="Petersen C."/>
        </authorList>
    </citation>
    <scope>NUCLEOTIDE SEQUENCE</scope>
    <source>
        <strain evidence="3">IBT 35673</strain>
    </source>
</reference>
<evidence type="ECO:0000256" key="1">
    <source>
        <dbReference type="SAM" id="MobiDB-lite"/>
    </source>
</evidence>
<feature type="transmembrane region" description="Helical" evidence="2">
    <location>
        <begin position="76"/>
        <end position="99"/>
    </location>
</feature>
<keyword evidence="2" id="KW-1133">Transmembrane helix</keyword>
<organism evidence="3 4">
    <name type="scientific">Penicillium brevicompactum</name>
    <dbReference type="NCBI Taxonomy" id="5074"/>
    <lineage>
        <taxon>Eukaryota</taxon>
        <taxon>Fungi</taxon>
        <taxon>Dikarya</taxon>
        <taxon>Ascomycota</taxon>
        <taxon>Pezizomycotina</taxon>
        <taxon>Eurotiomycetes</taxon>
        <taxon>Eurotiomycetidae</taxon>
        <taxon>Eurotiales</taxon>
        <taxon>Aspergillaceae</taxon>
        <taxon>Penicillium</taxon>
    </lineage>
</organism>
<feature type="transmembrane region" description="Helical" evidence="2">
    <location>
        <begin position="129"/>
        <end position="149"/>
    </location>
</feature>
<accession>A0A9W9Q745</accession>
<proteinExistence type="predicted"/>
<name>A0A9W9Q745_PENBR</name>
<dbReference type="AlphaFoldDB" id="A0A9W9Q745"/>
<keyword evidence="2" id="KW-0812">Transmembrane</keyword>
<feature type="compositionally biased region" description="Basic residues" evidence="1">
    <location>
        <begin position="175"/>
        <end position="184"/>
    </location>
</feature>